<name>Q47L85_THEFY</name>
<evidence type="ECO:0000256" key="4">
    <source>
        <dbReference type="ARBA" id="ARBA00022490"/>
    </source>
</evidence>
<dbReference type="GO" id="GO:0005737">
    <property type="term" value="C:cytoplasm"/>
    <property type="evidence" value="ECO:0007669"/>
    <property type="project" value="UniProtKB-SubCell"/>
</dbReference>
<dbReference type="InterPro" id="IPR019933">
    <property type="entry name" value="DivIVA_domain"/>
</dbReference>
<dbReference type="Pfam" id="PF05103">
    <property type="entry name" value="DivIVA"/>
    <property type="match status" value="1"/>
</dbReference>
<dbReference type="EMBL" id="CP000088">
    <property type="protein sequence ID" value="AAZ56787.1"/>
    <property type="molecule type" value="Genomic_DNA"/>
</dbReference>
<evidence type="ECO:0000256" key="6">
    <source>
        <dbReference type="ARBA" id="ARBA00023054"/>
    </source>
</evidence>
<dbReference type="NCBIfam" id="TIGR03544">
    <property type="entry name" value="DivI1A_domain"/>
    <property type="match status" value="4"/>
</dbReference>
<dbReference type="PANTHER" id="PTHR35794">
    <property type="entry name" value="CELL DIVISION PROTEIN DIVIVA"/>
    <property type="match status" value="1"/>
</dbReference>
<evidence type="ECO:0000256" key="2">
    <source>
        <dbReference type="ARBA" id="ARBA00009008"/>
    </source>
</evidence>
<keyword evidence="5" id="KW-0132">Cell division</keyword>
<proteinExistence type="inferred from homology"/>
<evidence type="ECO:0000256" key="7">
    <source>
        <dbReference type="ARBA" id="ARBA00023306"/>
    </source>
</evidence>
<evidence type="ECO:0000256" key="8">
    <source>
        <dbReference type="ARBA" id="ARBA00031737"/>
    </source>
</evidence>
<evidence type="ECO:0000313" key="9">
    <source>
        <dbReference type="EMBL" id="AAZ56787.1"/>
    </source>
</evidence>
<protein>
    <recommendedName>
        <fullName evidence="3">Cell wall synthesis protein Wag31</fullName>
    </recommendedName>
    <alternativeName>
        <fullName evidence="8">Antigen 84</fullName>
    </alternativeName>
</protein>
<reference evidence="9" key="1">
    <citation type="submission" date="2005-07" db="EMBL/GenBank/DDBJ databases">
        <title>Complete sequence of Thermobifida fusca YX.</title>
        <authorList>
            <consortium name="US DOE Joint Genome Institute"/>
            <person name="Copeland A."/>
            <person name="Lucas S."/>
            <person name="Lapidus A."/>
            <person name="Barry K."/>
            <person name="Detter J.C."/>
            <person name="Glavina T."/>
            <person name="Hammon N."/>
            <person name="Israni S."/>
            <person name="Pitluck S."/>
            <person name="Di Bartolo G."/>
            <person name="Chain P."/>
            <person name="Schmutz J."/>
            <person name="Larimer F."/>
            <person name="Land M."/>
            <person name="Lykidis A."/>
            <person name="Richardson P."/>
        </authorList>
    </citation>
    <scope>NUCLEOTIDE SEQUENCE</scope>
    <source>
        <strain evidence="9">YX</strain>
    </source>
</reference>
<sequence>MGAMPLTSSDVRDKRFSTSRLRLGYVQEDVDALLRRVEETLRALEQGTRPTKLITASDVMRAQFRTTVMRPGYDEEEVDAFLDEIAETLRELGLYSQQLRTGKHSAEYFRREAAPKPREPVSPRMRPEDIRNKGFHTTRLRIGYSEEEVDAFLDLAEATVAALVEGRPQEARLTASQVRGVRFSSTRFRPGYVEEEVDAFLDEIADELERYGLH</sequence>
<dbReference type="OrthoDB" id="5198800at2"/>
<dbReference type="HOGENOM" id="CLU_1288377_0_0_11"/>
<dbReference type="GO" id="GO:0051301">
    <property type="term" value="P:cell division"/>
    <property type="evidence" value="ECO:0007669"/>
    <property type="project" value="UniProtKB-KW"/>
</dbReference>
<evidence type="ECO:0000256" key="3">
    <source>
        <dbReference type="ARBA" id="ARBA00018787"/>
    </source>
</evidence>
<dbReference type="InterPro" id="IPR007793">
    <property type="entry name" value="DivIVA_fam"/>
</dbReference>
<accession>Q47L85</accession>
<dbReference type="STRING" id="269800.Tfu_2754"/>
<dbReference type="RefSeq" id="WP_011293177.1">
    <property type="nucleotide sequence ID" value="NC_007333.1"/>
</dbReference>
<keyword evidence="7" id="KW-0131">Cell cycle</keyword>
<dbReference type="AlphaFoldDB" id="Q47L85"/>
<gene>
    <name evidence="9" type="ordered locus">Tfu_2754</name>
</gene>
<comment type="similarity">
    <text evidence="2">Belongs to the DivIVA family.</text>
</comment>
<evidence type="ECO:0000256" key="1">
    <source>
        <dbReference type="ARBA" id="ARBA00004496"/>
    </source>
</evidence>
<dbReference type="PANTHER" id="PTHR35794:SF2">
    <property type="entry name" value="CELL DIVISION PROTEIN DIVIVA"/>
    <property type="match status" value="1"/>
</dbReference>
<dbReference type="eggNOG" id="COG3599">
    <property type="taxonomic scope" value="Bacteria"/>
</dbReference>
<keyword evidence="4" id="KW-0963">Cytoplasm</keyword>
<comment type="subcellular location">
    <subcellularLocation>
        <location evidence="1">Cytoplasm</location>
    </subcellularLocation>
</comment>
<keyword evidence="6" id="KW-0175">Coiled coil</keyword>
<evidence type="ECO:0000256" key="5">
    <source>
        <dbReference type="ARBA" id="ARBA00022618"/>
    </source>
</evidence>
<dbReference type="KEGG" id="tfu:Tfu_2754"/>
<dbReference type="Gene3D" id="6.10.250.660">
    <property type="match status" value="4"/>
</dbReference>
<organism evidence="9">
    <name type="scientific">Thermobifida fusca (strain YX)</name>
    <dbReference type="NCBI Taxonomy" id="269800"/>
    <lineage>
        <taxon>Bacteria</taxon>
        <taxon>Bacillati</taxon>
        <taxon>Actinomycetota</taxon>
        <taxon>Actinomycetes</taxon>
        <taxon>Streptosporangiales</taxon>
        <taxon>Nocardiopsidaceae</taxon>
        <taxon>Thermobifida</taxon>
    </lineage>
</organism>